<evidence type="ECO:0000313" key="1">
    <source>
        <dbReference type="EMBL" id="KRX93294.1"/>
    </source>
</evidence>
<accession>A0A0V0XYW4</accession>
<reference evidence="1 2" key="1">
    <citation type="submission" date="2015-01" db="EMBL/GenBank/DDBJ databases">
        <title>Evolution of Trichinella species and genotypes.</title>
        <authorList>
            <person name="Korhonen P.K."/>
            <person name="Edoardo P."/>
            <person name="Giuseppe L.R."/>
            <person name="Gasser R.B."/>
        </authorList>
    </citation>
    <scope>NUCLEOTIDE SEQUENCE [LARGE SCALE GENOMIC DNA]</scope>
    <source>
        <strain evidence="1">ISS141</strain>
    </source>
</reference>
<gene>
    <name evidence="1" type="ORF">T4E_4821</name>
</gene>
<evidence type="ECO:0000313" key="2">
    <source>
        <dbReference type="Proteomes" id="UP000054815"/>
    </source>
</evidence>
<comment type="caution">
    <text evidence="1">The sequence shown here is derived from an EMBL/GenBank/DDBJ whole genome shotgun (WGS) entry which is preliminary data.</text>
</comment>
<protein>
    <submittedName>
        <fullName evidence="1">Uncharacterized protein</fullName>
    </submittedName>
</protein>
<dbReference type="Proteomes" id="UP000054815">
    <property type="component" value="Unassembled WGS sequence"/>
</dbReference>
<proteinExistence type="predicted"/>
<sequence length="90" mass="9863">MNFSSGHLALQLVKEREAADGKKCSLSNSSCAILVIKNCNQNWHRITGQGRQNQEEHVGRGLLDFDEVETTSVSSMYFGSSSLTKEATKG</sequence>
<dbReference type="AlphaFoldDB" id="A0A0V0XYW4"/>
<organism evidence="1 2">
    <name type="scientific">Trichinella pseudospiralis</name>
    <name type="common">Parasitic roundworm</name>
    <dbReference type="NCBI Taxonomy" id="6337"/>
    <lineage>
        <taxon>Eukaryota</taxon>
        <taxon>Metazoa</taxon>
        <taxon>Ecdysozoa</taxon>
        <taxon>Nematoda</taxon>
        <taxon>Enoplea</taxon>
        <taxon>Dorylaimia</taxon>
        <taxon>Trichinellida</taxon>
        <taxon>Trichinellidae</taxon>
        <taxon>Trichinella</taxon>
    </lineage>
</organism>
<name>A0A0V0XYW4_TRIPS</name>
<dbReference type="EMBL" id="JYDU01000092">
    <property type="protein sequence ID" value="KRX93294.1"/>
    <property type="molecule type" value="Genomic_DNA"/>
</dbReference>